<organism evidence="1 2">
    <name type="scientific">Lyophyllum shimeji</name>
    <name type="common">Hon-shimeji</name>
    <name type="synonym">Tricholoma shimeji</name>
    <dbReference type="NCBI Taxonomy" id="47721"/>
    <lineage>
        <taxon>Eukaryota</taxon>
        <taxon>Fungi</taxon>
        <taxon>Dikarya</taxon>
        <taxon>Basidiomycota</taxon>
        <taxon>Agaricomycotina</taxon>
        <taxon>Agaricomycetes</taxon>
        <taxon>Agaricomycetidae</taxon>
        <taxon>Agaricales</taxon>
        <taxon>Tricholomatineae</taxon>
        <taxon>Lyophyllaceae</taxon>
        <taxon>Lyophyllum</taxon>
    </lineage>
</organism>
<comment type="caution">
    <text evidence="1">The sequence shown here is derived from an EMBL/GenBank/DDBJ whole genome shotgun (WGS) entry which is preliminary data.</text>
</comment>
<keyword evidence="2" id="KW-1185">Reference proteome</keyword>
<name>A0A9P3PNW1_LYOSH</name>
<gene>
    <name evidence="1" type="ORF">LshimejAT787_0505970</name>
</gene>
<proteinExistence type="predicted"/>
<dbReference type="EMBL" id="BRPK01000005">
    <property type="protein sequence ID" value="GLB38732.1"/>
    <property type="molecule type" value="Genomic_DNA"/>
</dbReference>
<accession>A0A9P3PNW1</accession>
<dbReference type="AlphaFoldDB" id="A0A9P3PNW1"/>
<reference evidence="1" key="1">
    <citation type="submission" date="2022-07" db="EMBL/GenBank/DDBJ databases">
        <title>The genome of Lyophyllum shimeji provides insight into the initial evolution of ectomycorrhizal fungal genome.</title>
        <authorList>
            <person name="Kobayashi Y."/>
            <person name="Shibata T."/>
            <person name="Hirakawa H."/>
            <person name="Shigenobu S."/>
            <person name="Nishiyama T."/>
            <person name="Yamada A."/>
            <person name="Hasebe M."/>
            <person name="Kawaguchi M."/>
        </authorList>
    </citation>
    <scope>NUCLEOTIDE SEQUENCE</scope>
    <source>
        <strain evidence="1">AT787</strain>
    </source>
</reference>
<dbReference type="Proteomes" id="UP001063166">
    <property type="component" value="Unassembled WGS sequence"/>
</dbReference>
<evidence type="ECO:0000313" key="2">
    <source>
        <dbReference type="Proteomes" id="UP001063166"/>
    </source>
</evidence>
<protein>
    <submittedName>
        <fullName evidence="1">Uncharacterized protein</fullName>
    </submittedName>
</protein>
<sequence>MVAQLSDKLGSILATKYMGLTMINIWRSNGSAATLEEARMREYISAKDMVCDFTSSQLLRGVRASTSSPARLPPCFLVKLTSLWALVPCCEVFDIYHGASMVTRSERHPVSFLASVPRVVRSPYTGFSAQETWMADELPEYLIWET</sequence>
<evidence type="ECO:0000313" key="1">
    <source>
        <dbReference type="EMBL" id="GLB38732.1"/>
    </source>
</evidence>